<dbReference type="VEuPathDB" id="PlasmoDB:PRELSG_1202900"/>
<feature type="compositionally biased region" description="Basic and acidic residues" evidence="2">
    <location>
        <begin position="1789"/>
        <end position="1799"/>
    </location>
</feature>
<feature type="region of interest" description="Disordered" evidence="2">
    <location>
        <begin position="1153"/>
        <end position="1206"/>
    </location>
</feature>
<feature type="region of interest" description="Disordered" evidence="2">
    <location>
        <begin position="659"/>
        <end position="697"/>
    </location>
</feature>
<evidence type="ECO:0000256" key="2">
    <source>
        <dbReference type="SAM" id="MobiDB-lite"/>
    </source>
</evidence>
<dbReference type="PANTHER" id="PTHR23159">
    <property type="entry name" value="CENTROSOMAL PROTEIN 2"/>
    <property type="match status" value="1"/>
</dbReference>
<feature type="region of interest" description="Disordered" evidence="2">
    <location>
        <begin position="1253"/>
        <end position="1279"/>
    </location>
</feature>
<evidence type="ECO:0000256" key="1">
    <source>
        <dbReference type="SAM" id="Coils"/>
    </source>
</evidence>
<feature type="compositionally biased region" description="Basic and acidic residues" evidence="2">
    <location>
        <begin position="1807"/>
        <end position="1820"/>
    </location>
</feature>
<feature type="region of interest" description="Disordered" evidence="2">
    <location>
        <begin position="1789"/>
        <end position="1820"/>
    </location>
</feature>
<evidence type="ECO:0000313" key="3">
    <source>
        <dbReference type="EMBL" id="CRH01145.1"/>
    </source>
</evidence>
<feature type="compositionally biased region" description="Basic residues" evidence="2">
    <location>
        <begin position="661"/>
        <end position="670"/>
    </location>
</feature>
<feature type="compositionally biased region" description="Low complexity" evidence="2">
    <location>
        <begin position="671"/>
        <end position="686"/>
    </location>
</feature>
<dbReference type="OMA" id="YNRKGYN"/>
<dbReference type="GeneID" id="39737272"/>
<feature type="region of interest" description="Disordered" evidence="2">
    <location>
        <begin position="122"/>
        <end position="143"/>
    </location>
</feature>
<protein>
    <submittedName>
        <fullName evidence="3">Uncharacterized protein</fullName>
    </submittedName>
</protein>
<dbReference type="Proteomes" id="UP000220158">
    <property type="component" value="Chromosome 12"/>
</dbReference>
<sequence>MSTSSITNNSIKSLKKKDRKKFVENSDEDSKFNLNENTESRIYKKKNLSEYYSLKTKNTVLKQSLENKNNSSKNCLLKRELNKICNSKKNKGKLSIKFSKSSVLLIKPKKSKITKLNYLLKKNKKQKKNSNNNANSENKIHQKNECKQNNKIYNSFETYNVDKFKKNKNINLLMKSKHIKESKNVNNLKAIKRNKDSNKLKNADGNLNNCNTYYSDTSDKSFDKNNKNDDIKSNCLNHSNIIEYNIINNELHYFSENNENKSSRNINYDKISILNNENPSISNENIIYNKNFKNNINYKINCGNNYDFPENSSASICNNKIILNNNCYMKEKCNMINCNSNNSNEELYSGCLSTNNNNDNCYNDDDNINNYNTSSKNAFYENNYDTNDLNKNNHDDNSYLPNQMNKDCLLKKSNLSSDVSNNYITYKKYILKNNSNNSKMEKNINSTNDINVTEYNNKVNVAYDLKNSNMKNRENHIFIKILGEDNTHRLSINDKESFRDNYEGDIKKIEYESEYNVIEGNILGDITKDENKKNLKIFDSSYESLSHLSESFNLKHLPEIPDDANLISSNDNLFSLNDKSLYSNSNFSSSSKLNLNIIKIEDNISTGNYNKNIGKSSLNDEEKSHDDDFSVNILPSYSDTVINMNNKIKIKNENNENFTLGKKKKKKKNCSKLISSNNNKKNQLSNERSNKNRNPKVLNNYSKLCQKGNKGNPIQNRKNTTEKKILSSSTILKKKKEKRNLNKLSNSDNYFKTDLNMKNKMSISHNMLYDSTNNCDFFNFSNNSTDVNKSIKKEDIDKKYDSMQKIFFSYSLNSEKSDNVSIIHVDSLEDIRTSDKNHKSSNNLNEVNITNDEDSKKIKEANNLLCDMNDENKEQEKYLHNENNDQIDKIIKSNEENYYNEDRIYDDIYVRDDTYVIDNPYVRENIYIRDDTYVREDTNDISNTINDKTKCNEEIKTVSENDNDSLVRITNNYTSNIYYCDENNEKNYNENNNCTSIIKKDVYINDNIDKYNSNHLNVSYNFNEYKKNDTNLKNDLFSTNLNDSNENFKELREKNNDHMNNDDNFKIDFVYSSSSASDSISENEEERMFIKRKTSLKNKNEEISKNTNDDFYINYYTIRKNNLVNKKINICFSDNDIKRNFDKSKNIKSDNIKVIKEDKEKMKKNSNSNNEKSKPKKDFLKDMKNKNNLQKNKEEKQKEISSNKNHYVVNSRHVKYYPLEKLNSMKVFLNEINIKKNEMKSNENFYYNENKSDENEFNKRELSENELNESSNKKNKPECNKNAYKEYENAGDFNINEEKNVKNIIYDESLNENKFLNDTIKYKRTNSFHNASVSDRIHIEKLNSSMNNMYDLKDEDFIIQKKNNNNTLNEDIIKYMKLESVGNAYLNDNTNTYKRNHLIFECENKNEINKNFITGINKINEDVKFMYVKDDNMNLKYNSNRNFIYCLESNNKNSSILNREDDDSLIKYKEGLTADRKNHINKIEQLLQNFIVKTKQFEEKEKNINTKSNDNHESYILIKEEDDQDRLQKSENNNNILINEIINQEDNILNNEINNYEKDENILSNEIINYENENILSNEILSCKSFNEINNNNEEINCSYRVIEETKITNLLNYIKNFKYNEDIKSKKSKLLFSEEEKLEHINTLNCLYNNVNLLKNENDNLKVTNNIFRSENDNLGNKYDALKNEVDNLKNENYILRNKIGNFSNENCDLKNKNDNLKSENCDLKNENDNLKSENCDLKNENDNLKSENDNLENENCDLKNKNDNLKSENCDLKNKNDNLKSENCDLKNKNDNLKSENDNLENENCDLKNKNDNLKSENDNFEKENCYLKNKNDNLKNENDNLKSENDNLKNENDILKSENDILKSENDNLKSENDNLKSEMVNLNLSTICKDKKFNLDKENYKMEIDMLKCEIENINNEKIKLLESSEIAENEFNESKKKLKNFKYNNEKYMKEIETLKEERHIIKQENENLKKNIEEIEREYKLLLNDKENLKTEKMSNILKINYLEEQIKKQKIDLKDLEKELKNKDKQLLIKEEEIINQKYLIDEVDKEKKMLESKLNMYEIQNEKIISKYKEEKKIELEDMKNIIECREKEPNDMKKNEVLLKKEIKIYEENMSINENKIKYILEESKNYKNEIEKLREQVKQLKEENHLIMHNIEPLKNENNQLKNENFSFEKSYIVLRDEREQKGIFNIQEKVKNKENNLINNSSITNSSDGDEKKDDVELKINKEILNNLFKENKNINSLNNSCLKFFENKKDLLIKDGKHNKSKLLYKNYDKVCSEINNLDMSKLQVKYKDLLKEYIFLELLISEYEKSNVYLHKKNKELNKKLDELEYSLDKKFDDKGEKLSNKRMSSEEYHIFKEELDKSLNIYESNKNIKVLENEVKNYKNMCIELDKSNKKLFDKLEKINKLLLGEKDSIYEKILKKALEIMKHVDIINEEISTFKENKNFNDIDYSNILLYLNTISIDILFINTNICYINEFINENHIYLDIHNFKNLLFDFSVYIMRESNSYNEDTANDYVTNKKENIIEKLNENKIEERSPFIDNNRNNNSKKIEFRLSNINSMNLNHNENNMIKKEENHFNFVEDFTTFFEICFSSDLFLILIHLCKGINEINSYIRKGEIENCINIINFLQNTTNEILNFYSYDGNTFFLDSYIDLFDILKNYLNKIQNIIKDEKINKMHKIIYEIYRIKKIIRFIIFSFFNFHINAIFNISKNDAHFISYLNSNCNTKNNKGDDNNNILNELNNKKNNNQIEENKFIIESVNNCNSLISLNNLSDNINNQPYCDMNNYLSNYFNSLNDSKDFFYNKKSSCNWMKLEFSSFYSDKENKDLNKIVNDILEFNYNSHIIPNLISNYADEMVIQIKENGKKDTLTENENYASFLFKKIYEHMKLNNLIINSNNFLEYFEDELLKKKLYNNFFFKKNHFINIDIIHKYLNIIFKLNIGIDYEYFYQQFLIILNKIILQPSSNNIYNSYNNTILNNSKTVNNSHNKSALLSINLINKTNNKNNIYDDLSYPLLDIDNKFMSILFHMWQKIEINYFSKLNSNNIHDSKLNNNLGNSYNLRNIETNKLKISDRTYKSEILSKKENFNIHKKNSHHFGNNNKENTYVNSFISKSNTIKEINKSDNLMETYLKLMVFDIFKCKNEEKIIGIDDFIFMFKQLHINIKTSVIYAIWCIIIGSKNVNLALKERIPVSLFIKKAYATNPSLIFYEYCKTKIQLKEAKKNIKLLQKYNKKILLLVKN</sequence>
<dbReference type="PANTHER" id="PTHR23159:SF31">
    <property type="entry name" value="CENTROSOME-ASSOCIATED PROTEIN CEP250 ISOFORM X1"/>
    <property type="match status" value="1"/>
</dbReference>
<feature type="compositionally biased region" description="Basic and acidic residues" evidence="2">
    <location>
        <begin position="1253"/>
        <end position="1263"/>
    </location>
</feature>
<feature type="compositionally biased region" description="Low complexity" evidence="2">
    <location>
        <begin position="1"/>
        <end position="12"/>
    </location>
</feature>
<proteinExistence type="predicted"/>
<dbReference type="Gene3D" id="6.10.250.3110">
    <property type="match status" value="1"/>
</dbReference>
<dbReference type="OrthoDB" id="387698at2759"/>
<feature type="region of interest" description="Disordered" evidence="2">
    <location>
        <begin position="1"/>
        <end position="27"/>
    </location>
</feature>
<feature type="compositionally biased region" description="Basic and acidic residues" evidence="2">
    <location>
        <begin position="1153"/>
        <end position="1163"/>
    </location>
</feature>
<dbReference type="RefSeq" id="XP_028534146.1">
    <property type="nucleotide sequence ID" value="XM_028677793.1"/>
</dbReference>
<evidence type="ECO:0000313" key="4">
    <source>
        <dbReference type="Proteomes" id="UP000220158"/>
    </source>
</evidence>
<feature type="compositionally biased region" description="Basic and acidic residues" evidence="2">
    <location>
        <begin position="1171"/>
        <end position="1201"/>
    </location>
</feature>
<keyword evidence="1" id="KW-0175">Coiled coil</keyword>
<organism evidence="3 4">
    <name type="scientific">Plasmodium relictum</name>
    <dbReference type="NCBI Taxonomy" id="85471"/>
    <lineage>
        <taxon>Eukaryota</taxon>
        <taxon>Sar</taxon>
        <taxon>Alveolata</taxon>
        <taxon>Apicomplexa</taxon>
        <taxon>Aconoidasida</taxon>
        <taxon>Haemosporida</taxon>
        <taxon>Plasmodiidae</taxon>
        <taxon>Plasmodium</taxon>
        <taxon>Plasmodium (Haemamoeba)</taxon>
    </lineage>
</organism>
<dbReference type="KEGG" id="prel:PRELSG_1202900"/>
<name>A0A1J1HC51_PLARL</name>
<feature type="coiled-coil region" evidence="1">
    <location>
        <begin position="2126"/>
        <end position="2160"/>
    </location>
</feature>
<reference evidence="3 4" key="1">
    <citation type="submission" date="2015-04" db="EMBL/GenBank/DDBJ databases">
        <authorList>
            <consortium name="Pathogen Informatics"/>
        </authorList>
    </citation>
    <scope>NUCLEOTIDE SEQUENCE [LARGE SCALE GENOMIC DNA]</scope>
    <source>
        <strain evidence="3 4">SGS1</strain>
    </source>
</reference>
<gene>
    <name evidence="3" type="ORF">PRELSG_1202900</name>
</gene>
<keyword evidence="4" id="KW-1185">Reference proteome</keyword>
<feature type="coiled-coil region" evidence="1">
    <location>
        <begin position="2375"/>
        <end position="2402"/>
    </location>
</feature>
<accession>A0A1J1HC51</accession>
<dbReference type="EMBL" id="LN835307">
    <property type="protein sequence ID" value="CRH01145.1"/>
    <property type="molecule type" value="Genomic_DNA"/>
</dbReference>
<feature type="coiled-coil region" evidence="1">
    <location>
        <begin position="1520"/>
        <end position="1573"/>
    </location>
</feature>